<dbReference type="EMBL" id="CM000137">
    <property type="protein sequence ID" value="EEC69248.1"/>
    <property type="molecule type" value="Genomic_DNA"/>
</dbReference>
<accession>B8BPK0</accession>
<dbReference type="Proteomes" id="UP000007015">
    <property type="component" value="Chromosome 12"/>
</dbReference>
<evidence type="ECO:0000313" key="1">
    <source>
        <dbReference type="EMBL" id="EEC69248.1"/>
    </source>
</evidence>
<proteinExistence type="predicted"/>
<dbReference type="InterPro" id="IPR012871">
    <property type="entry name" value="DUF1668_ORYSA"/>
</dbReference>
<dbReference type="Gramene" id="BGIOSGA037366-TA">
    <property type="protein sequence ID" value="BGIOSGA037366-PA"/>
    <property type="gene ID" value="BGIOSGA037366"/>
</dbReference>
<dbReference type="HOGENOM" id="CLU_1290824_0_0_1"/>
<gene>
    <name evidence="1" type="ORF">OsI_38273</name>
</gene>
<dbReference type="AlphaFoldDB" id="B8BPK0"/>
<keyword evidence="2" id="KW-1185">Reference proteome</keyword>
<name>B8BPK0_ORYSI</name>
<reference evidence="1 2" key="1">
    <citation type="journal article" date="2005" name="PLoS Biol.">
        <title>The genomes of Oryza sativa: a history of duplications.</title>
        <authorList>
            <person name="Yu J."/>
            <person name="Wang J."/>
            <person name="Lin W."/>
            <person name="Li S."/>
            <person name="Li H."/>
            <person name="Zhou J."/>
            <person name="Ni P."/>
            <person name="Dong W."/>
            <person name="Hu S."/>
            <person name="Zeng C."/>
            <person name="Zhang J."/>
            <person name="Zhang Y."/>
            <person name="Li R."/>
            <person name="Xu Z."/>
            <person name="Li S."/>
            <person name="Li X."/>
            <person name="Zheng H."/>
            <person name="Cong L."/>
            <person name="Lin L."/>
            <person name="Yin J."/>
            <person name="Geng J."/>
            <person name="Li G."/>
            <person name="Shi J."/>
            <person name="Liu J."/>
            <person name="Lv H."/>
            <person name="Li J."/>
            <person name="Wang J."/>
            <person name="Deng Y."/>
            <person name="Ran L."/>
            <person name="Shi X."/>
            <person name="Wang X."/>
            <person name="Wu Q."/>
            <person name="Li C."/>
            <person name="Ren X."/>
            <person name="Wang J."/>
            <person name="Wang X."/>
            <person name="Li D."/>
            <person name="Liu D."/>
            <person name="Zhang X."/>
            <person name="Ji Z."/>
            <person name="Zhao W."/>
            <person name="Sun Y."/>
            <person name="Zhang Z."/>
            <person name="Bao J."/>
            <person name="Han Y."/>
            <person name="Dong L."/>
            <person name="Ji J."/>
            <person name="Chen P."/>
            <person name="Wu S."/>
            <person name="Liu J."/>
            <person name="Xiao Y."/>
            <person name="Bu D."/>
            <person name="Tan J."/>
            <person name="Yang L."/>
            <person name="Ye C."/>
            <person name="Zhang J."/>
            <person name="Xu J."/>
            <person name="Zhou Y."/>
            <person name="Yu Y."/>
            <person name="Zhang B."/>
            <person name="Zhuang S."/>
            <person name="Wei H."/>
            <person name="Liu B."/>
            <person name="Lei M."/>
            <person name="Yu H."/>
            <person name="Li Y."/>
            <person name="Xu H."/>
            <person name="Wei S."/>
            <person name="He X."/>
            <person name="Fang L."/>
            <person name="Zhang Z."/>
            <person name="Zhang Y."/>
            <person name="Huang X."/>
            <person name="Su Z."/>
            <person name="Tong W."/>
            <person name="Li J."/>
            <person name="Tong Z."/>
            <person name="Li S."/>
            <person name="Ye J."/>
            <person name="Wang L."/>
            <person name="Fang L."/>
            <person name="Lei T."/>
            <person name="Chen C."/>
            <person name="Chen H."/>
            <person name="Xu Z."/>
            <person name="Li H."/>
            <person name="Huang H."/>
            <person name="Zhang F."/>
            <person name="Xu H."/>
            <person name="Li N."/>
            <person name="Zhao C."/>
            <person name="Li S."/>
            <person name="Dong L."/>
            <person name="Huang Y."/>
            <person name="Li L."/>
            <person name="Xi Y."/>
            <person name="Qi Q."/>
            <person name="Li W."/>
            <person name="Zhang B."/>
            <person name="Hu W."/>
            <person name="Zhang Y."/>
            <person name="Tian X."/>
            <person name="Jiao Y."/>
            <person name="Liang X."/>
            <person name="Jin J."/>
            <person name="Gao L."/>
            <person name="Zheng W."/>
            <person name="Hao B."/>
            <person name="Liu S."/>
            <person name="Wang W."/>
            <person name="Yuan L."/>
            <person name="Cao M."/>
            <person name="McDermott J."/>
            <person name="Samudrala R."/>
            <person name="Wang J."/>
            <person name="Wong G.K."/>
            <person name="Yang H."/>
        </authorList>
    </citation>
    <scope>NUCLEOTIDE SEQUENCE [LARGE SCALE GENOMIC DNA]</scope>
    <source>
        <strain evidence="2">cv. 93-11</strain>
    </source>
</reference>
<evidence type="ECO:0000313" key="2">
    <source>
        <dbReference type="Proteomes" id="UP000007015"/>
    </source>
</evidence>
<protein>
    <submittedName>
        <fullName evidence="1">Uncharacterized protein</fullName>
    </submittedName>
</protein>
<sequence>MDSVLLGAYELGFAALYPPLDSGLVGPVSSWARPAAFYNLATLNYGQFRGYCRLNGAISVPLFLALKTASLSSVRSQQLSAIAGDLKLCYDPETSTERGGPRLIFPKVNPVLISISDDGGGVVGGGTLYALSRTPAIVRPLDFEPWFFVLDDLSHTVWRELPSPPLFPCRLNPLEFLDPPKVRVAAYALVGSHILLSVSVQQLQPQQQQEDKGT</sequence>
<dbReference type="Pfam" id="PF07893">
    <property type="entry name" value="DUF1668"/>
    <property type="match status" value="1"/>
</dbReference>
<organism evidence="1 2">
    <name type="scientific">Oryza sativa subsp. indica</name>
    <name type="common">Rice</name>
    <dbReference type="NCBI Taxonomy" id="39946"/>
    <lineage>
        <taxon>Eukaryota</taxon>
        <taxon>Viridiplantae</taxon>
        <taxon>Streptophyta</taxon>
        <taxon>Embryophyta</taxon>
        <taxon>Tracheophyta</taxon>
        <taxon>Spermatophyta</taxon>
        <taxon>Magnoliopsida</taxon>
        <taxon>Liliopsida</taxon>
        <taxon>Poales</taxon>
        <taxon>Poaceae</taxon>
        <taxon>BOP clade</taxon>
        <taxon>Oryzoideae</taxon>
        <taxon>Oryzeae</taxon>
        <taxon>Oryzinae</taxon>
        <taxon>Oryza</taxon>
        <taxon>Oryza sativa</taxon>
    </lineage>
</organism>